<comment type="caution">
    <text evidence="2">The sequence shown here is derived from an EMBL/GenBank/DDBJ whole genome shotgun (WGS) entry which is preliminary data.</text>
</comment>
<feature type="region of interest" description="Disordered" evidence="1">
    <location>
        <begin position="51"/>
        <end position="77"/>
    </location>
</feature>
<dbReference type="AlphaFoldDB" id="A0A0P9BFM7"/>
<dbReference type="EMBL" id="LJXB01000042">
    <property type="protein sequence ID" value="KPU61930.1"/>
    <property type="molecule type" value="Genomic_DNA"/>
</dbReference>
<accession>A0A0P9BFM7</accession>
<reference evidence="2 3" key="1">
    <citation type="submission" date="2015-09" db="EMBL/GenBank/DDBJ databases">
        <authorList>
            <person name="Jackson K.R."/>
            <person name="Lunt B.L."/>
            <person name="Fisher J.N.B."/>
            <person name="Gardner A.V."/>
            <person name="Bailey M.E."/>
            <person name="Deus L.M."/>
            <person name="Earl A.S."/>
            <person name="Gibby P.D."/>
            <person name="Hartmann K.A."/>
            <person name="Liu J.E."/>
            <person name="Manci A.M."/>
            <person name="Nielsen D.A."/>
            <person name="Solomon M.B."/>
            <person name="Breakwell D.P."/>
            <person name="Burnett S.H."/>
            <person name="Grose J.H."/>
        </authorList>
    </citation>
    <scope>NUCLEOTIDE SEQUENCE [LARGE SCALE GENOMIC DNA]</scope>
    <source>
        <strain evidence="2 3">S613</strain>
    </source>
</reference>
<evidence type="ECO:0000313" key="3">
    <source>
        <dbReference type="Proteomes" id="UP000050349"/>
    </source>
</evidence>
<protein>
    <submittedName>
        <fullName evidence="2">Uncharacterized protein</fullName>
    </submittedName>
</protein>
<name>A0A0P9BFM7_PSEFL</name>
<evidence type="ECO:0000256" key="1">
    <source>
        <dbReference type="SAM" id="MobiDB-lite"/>
    </source>
</evidence>
<evidence type="ECO:0000313" key="2">
    <source>
        <dbReference type="EMBL" id="KPU61930.1"/>
    </source>
</evidence>
<feature type="compositionally biased region" description="Polar residues" evidence="1">
    <location>
        <begin position="61"/>
        <end position="77"/>
    </location>
</feature>
<organism evidence="2 3">
    <name type="scientific">Pseudomonas fluorescens</name>
    <dbReference type="NCBI Taxonomy" id="294"/>
    <lineage>
        <taxon>Bacteria</taxon>
        <taxon>Pseudomonadati</taxon>
        <taxon>Pseudomonadota</taxon>
        <taxon>Gammaproteobacteria</taxon>
        <taxon>Pseudomonadales</taxon>
        <taxon>Pseudomonadaceae</taxon>
        <taxon>Pseudomonas</taxon>
    </lineage>
</organism>
<dbReference type="Proteomes" id="UP000050349">
    <property type="component" value="Unassembled WGS sequence"/>
</dbReference>
<proteinExistence type="predicted"/>
<gene>
    <name evidence="2" type="ORF">AN403_5995</name>
</gene>
<sequence length="77" mass="8280">MQKGALAQALTSCAPKVMFSGSVEEVGSPVLRKRRTSLRCTPVSRLMRLSVGALSPRRNSRSATSTKTSLSRSANTR</sequence>